<keyword evidence="2" id="KW-1185">Reference proteome</keyword>
<proteinExistence type="predicted"/>
<organism evidence="1 2">
    <name type="scientific">Kickxella alabastrina</name>
    <dbReference type="NCBI Taxonomy" id="61397"/>
    <lineage>
        <taxon>Eukaryota</taxon>
        <taxon>Fungi</taxon>
        <taxon>Fungi incertae sedis</taxon>
        <taxon>Zoopagomycota</taxon>
        <taxon>Kickxellomycotina</taxon>
        <taxon>Kickxellomycetes</taxon>
        <taxon>Kickxellales</taxon>
        <taxon>Kickxellaceae</taxon>
        <taxon>Kickxella</taxon>
    </lineage>
</organism>
<comment type="caution">
    <text evidence="1">The sequence shown here is derived from an EMBL/GenBank/DDBJ whole genome shotgun (WGS) entry which is preliminary data.</text>
</comment>
<dbReference type="Proteomes" id="UP001150581">
    <property type="component" value="Unassembled WGS sequence"/>
</dbReference>
<keyword evidence="1" id="KW-0347">Helicase</keyword>
<sequence length="885" mass="99628">MPNKKTPRHQSQKQQQRQLLASFDVKRRKTVTPVKKIKNPVVEAANEQWADMTMNPPPMPAANKPAAFGGAPSPSTQESKKRPQQHQSEPASSAPASAKKTKRAKAKKSAPQQAAEESSTEGEEGEWDWKDVTMPTYIPGADNDIGGMVSLQEIDGVNCAWEDDEETGGRTLKFHKARKAGKPAQKSDAKQAKRTVPLARITSTRDDSDEEIDNFYDTVDWDSFVAVDDYSEQKAETGELVSIGKLMREAESELAEANVATDADEGQSDDDVVGPSGSEVEEAEEGEEDEEDEEEEIDEDEDEDAMQVDEVEIEDDEEKDDTMAAGFEDDVEDPDVDVSAWDAFGVHPLLQRALKHLGFTTPSEIQSKTLYHSMTGRDIIGAAETGSGKTLAFGIPMLQHISENPGKWTAPTGLVLTPTRELAIQVKNHLKAMARFSRARVVVIVGGMSQPKQERQLNTCPDIIIATPGRFWDLVSTNDVYLNQLRAIKFLAIDEADRMLEPGHFSELKDIFKALNETALQETERRRQTFVFSATLLKDMQLNKRKLSPKAMKRMQGKPESGTMEDLIGRVGFYDKQPLFIDVTRGDSTARTLVETRIDCMANEKDHYLYYFLMRYPGRTLVFVNSIDSIRRMLPMLRLLQINVFGLHAQMEQRQRLKNVDRFRDTENAVMVASDVAARGLDIPQVDYVIHYQLPRSGDLYVHRSGRTARASNEGLAVMMVSPEERKLYYKMCAKLDKDISPFPIDLDLIGRLKPRVDLARDIDLREHKLNKISHERNWFKKNAAEMDIELDSDFMPSSDDERGSEINRSEKQEKMHIRTAKSRLNQMLSKKIMGRGISGRYLSSGIISDLADRLLDQKDAHAVFSTLRKESALETAKLKTDNLK</sequence>
<dbReference type="EC" id="3.6.4.13" evidence="1"/>
<evidence type="ECO:0000313" key="1">
    <source>
        <dbReference type="EMBL" id="KAJ1900706.1"/>
    </source>
</evidence>
<evidence type="ECO:0000313" key="2">
    <source>
        <dbReference type="Proteomes" id="UP001150581"/>
    </source>
</evidence>
<keyword evidence="1" id="KW-0378">Hydrolase</keyword>
<accession>A0ACC1ITS8</accession>
<protein>
    <submittedName>
        <fullName evidence="1">ATP-dependent RNA helicase</fullName>
        <ecNumber evidence="1">3.6.4.13</ecNumber>
    </submittedName>
</protein>
<gene>
    <name evidence="1" type="primary">MAK5</name>
    <name evidence="1" type="ORF">LPJ66_001301</name>
</gene>
<dbReference type="EMBL" id="JANBPG010000065">
    <property type="protein sequence ID" value="KAJ1900706.1"/>
    <property type="molecule type" value="Genomic_DNA"/>
</dbReference>
<name>A0ACC1ITS8_9FUNG</name>
<keyword evidence="1" id="KW-0547">Nucleotide-binding</keyword>
<keyword evidence="1" id="KW-0067">ATP-binding</keyword>
<reference evidence="1" key="1">
    <citation type="submission" date="2022-07" db="EMBL/GenBank/DDBJ databases">
        <title>Phylogenomic reconstructions and comparative analyses of Kickxellomycotina fungi.</title>
        <authorList>
            <person name="Reynolds N.K."/>
            <person name="Stajich J.E."/>
            <person name="Barry K."/>
            <person name="Grigoriev I.V."/>
            <person name="Crous P."/>
            <person name="Smith M.E."/>
        </authorList>
    </citation>
    <scope>NUCLEOTIDE SEQUENCE</scope>
    <source>
        <strain evidence="1">Benny 63K</strain>
    </source>
</reference>